<evidence type="ECO:0000313" key="8">
    <source>
        <dbReference type="EMBL" id="MPN64147.1"/>
    </source>
</evidence>
<evidence type="ECO:0000256" key="7">
    <source>
        <dbReference type="ARBA" id="ARBA00022833"/>
    </source>
</evidence>
<keyword evidence="7" id="KW-0862">Zinc</keyword>
<dbReference type="Pfam" id="PF02130">
    <property type="entry name" value="YbeY"/>
    <property type="match status" value="1"/>
</dbReference>
<proteinExistence type="inferred from homology"/>
<comment type="caution">
    <text evidence="8">The sequence shown here is derived from an EMBL/GenBank/DDBJ whole genome shotgun (WGS) entry which is preliminary data.</text>
</comment>
<dbReference type="AlphaFoldDB" id="A0A645JLB1"/>
<dbReference type="NCBIfam" id="TIGR00043">
    <property type="entry name" value="rRNA maturation RNase YbeY"/>
    <property type="match status" value="1"/>
</dbReference>
<dbReference type="GO" id="GO:0004222">
    <property type="term" value="F:metalloendopeptidase activity"/>
    <property type="evidence" value="ECO:0007669"/>
    <property type="project" value="InterPro"/>
</dbReference>
<dbReference type="InterPro" id="IPR002036">
    <property type="entry name" value="YbeY"/>
</dbReference>
<dbReference type="Gene3D" id="3.40.390.30">
    <property type="entry name" value="Metalloproteases ('zincins'), catalytic domain"/>
    <property type="match status" value="1"/>
</dbReference>
<evidence type="ECO:0000256" key="6">
    <source>
        <dbReference type="ARBA" id="ARBA00022801"/>
    </source>
</evidence>
<protein>
    <submittedName>
        <fullName evidence="8">Endoribonuclease YbeY</fullName>
        <ecNumber evidence="8">3.1.-.-</ecNumber>
    </submittedName>
</protein>
<keyword evidence="5" id="KW-0255">Endonuclease</keyword>
<dbReference type="GO" id="GO:0006364">
    <property type="term" value="P:rRNA processing"/>
    <property type="evidence" value="ECO:0007669"/>
    <property type="project" value="InterPro"/>
</dbReference>
<dbReference type="GO" id="GO:0004519">
    <property type="term" value="F:endonuclease activity"/>
    <property type="evidence" value="ECO:0007669"/>
    <property type="project" value="UniProtKB-KW"/>
</dbReference>
<keyword evidence="6 8" id="KW-0378">Hydrolase</keyword>
<evidence type="ECO:0000256" key="3">
    <source>
        <dbReference type="ARBA" id="ARBA00022722"/>
    </source>
</evidence>
<keyword evidence="3" id="KW-0540">Nuclease</keyword>
<evidence type="ECO:0000256" key="2">
    <source>
        <dbReference type="ARBA" id="ARBA00010875"/>
    </source>
</evidence>
<reference evidence="8" key="1">
    <citation type="submission" date="2019-08" db="EMBL/GenBank/DDBJ databases">
        <authorList>
            <person name="Kucharzyk K."/>
            <person name="Murdoch R.W."/>
            <person name="Higgins S."/>
            <person name="Loffler F."/>
        </authorList>
    </citation>
    <scope>NUCLEOTIDE SEQUENCE</scope>
</reference>
<accession>A0A645JLB1</accession>
<evidence type="ECO:0000256" key="1">
    <source>
        <dbReference type="ARBA" id="ARBA00001947"/>
    </source>
</evidence>
<sequence>MEVEIIVCPSVARREAAKRGLPYSREVILYLVHGLLHAAGEDDLKPDLKRIMRRRELKTINELAKCFDFAKVFPDAVRS</sequence>
<dbReference type="GO" id="GO:0046872">
    <property type="term" value="F:metal ion binding"/>
    <property type="evidence" value="ECO:0007669"/>
    <property type="project" value="UniProtKB-KW"/>
</dbReference>
<comment type="similarity">
    <text evidence="2">Belongs to the endoribonuclease YbeY family.</text>
</comment>
<gene>
    <name evidence="8" type="primary">ybeY_52</name>
    <name evidence="8" type="ORF">SDC9_211918</name>
</gene>
<name>A0A645JLB1_9ZZZZ</name>
<evidence type="ECO:0000256" key="4">
    <source>
        <dbReference type="ARBA" id="ARBA00022723"/>
    </source>
</evidence>
<dbReference type="EC" id="3.1.-.-" evidence="8"/>
<comment type="cofactor">
    <cofactor evidence="1">
        <name>Zn(2+)</name>
        <dbReference type="ChEBI" id="CHEBI:29105"/>
    </cofactor>
</comment>
<evidence type="ECO:0000256" key="5">
    <source>
        <dbReference type="ARBA" id="ARBA00022759"/>
    </source>
</evidence>
<organism evidence="8">
    <name type="scientific">bioreactor metagenome</name>
    <dbReference type="NCBI Taxonomy" id="1076179"/>
    <lineage>
        <taxon>unclassified sequences</taxon>
        <taxon>metagenomes</taxon>
        <taxon>ecological metagenomes</taxon>
    </lineage>
</organism>
<dbReference type="InterPro" id="IPR023091">
    <property type="entry name" value="MetalPrtase_cat_dom_sf_prd"/>
</dbReference>
<dbReference type="EMBL" id="VSSQ01144615">
    <property type="protein sequence ID" value="MPN64147.1"/>
    <property type="molecule type" value="Genomic_DNA"/>
</dbReference>
<dbReference type="SUPFAM" id="SSF55486">
    <property type="entry name" value="Metalloproteases ('zincins'), catalytic domain"/>
    <property type="match status" value="1"/>
</dbReference>
<keyword evidence="4" id="KW-0479">Metal-binding</keyword>